<proteinExistence type="predicted"/>
<accession>A0ABU3KB77</accession>
<evidence type="ECO:0000256" key="1">
    <source>
        <dbReference type="SAM" id="Phobius"/>
    </source>
</evidence>
<reference evidence="2 3" key="1">
    <citation type="journal article" date="2023" name="ISME J.">
        <title>Cultivation and genomic characterization of novel and ubiquitous marine nitrite-oxidizing bacteria from the Nitrospirales.</title>
        <authorList>
            <person name="Mueller A.J."/>
            <person name="Daebeler A."/>
            <person name="Herbold C.W."/>
            <person name="Kirkegaard R.H."/>
            <person name="Daims H."/>
        </authorList>
    </citation>
    <scope>NUCLEOTIDE SEQUENCE [LARGE SCALE GENOMIC DNA]</scope>
    <source>
        <strain evidence="2 3">EB</strain>
    </source>
</reference>
<keyword evidence="1" id="KW-0812">Transmembrane</keyword>
<evidence type="ECO:0000313" key="3">
    <source>
        <dbReference type="Proteomes" id="UP001250932"/>
    </source>
</evidence>
<protein>
    <recommendedName>
        <fullName evidence="4">Cbb3-type cytochrome c oxidase subunit CcoP N-terminal domain-containing protein</fullName>
    </recommendedName>
</protein>
<evidence type="ECO:0000313" key="2">
    <source>
        <dbReference type="EMBL" id="MDT7043750.1"/>
    </source>
</evidence>
<organism evidence="2 3">
    <name type="scientific">Candidatus Nitronereus thalassa</name>
    <dbReference type="NCBI Taxonomy" id="3020898"/>
    <lineage>
        <taxon>Bacteria</taxon>
        <taxon>Pseudomonadati</taxon>
        <taxon>Nitrospirota</taxon>
        <taxon>Nitrospiria</taxon>
        <taxon>Nitrospirales</taxon>
        <taxon>Nitrospiraceae</taxon>
        <taxon>Candidatus Nitronereus</taxon>
    </lineage>
</organism>
<dbReference type="Proteomes" id="UP001250932">
    <property type="component" value="Unassembled WGS sequence"/>
</dbReference>
<feature type="transmembrane region" description="Helical" evidence="1">
    <location>
        <begin position="33"/>
        <end position="56"/>
    </location>
</feature>
<gene>
    <name evidence="2" type="ORF">PPG34_15455</name>
</gene>
<comment type="caution">
    <text evidence="2">The sequence shown here is derived from an EMBL/GenBank/DDBJ whole genome shotgun (WGS) entry which is preliminary data.</text>
</comment>
<sequence length="58" mass="6679">MNNNEADKQQIPSSHDGEYEYVSAGVREKPGKIPWWLIVVSVGLCIWGGYYLLVFWHP</sequence>
<keyword evidence="3" id="KW-1185">Reference proteome</keyword>
<keyword evidence="1" id="KW-0472">Membrane</keyword>
<evidence type="ECO:0008006" key="4">
    <source>
        <dbReference type="Google" id="ProtNLM"/>
    </source>
</evidence>
<dbReference type="RefSeq" id="WP_313834343.1">
    <property type="nucleotide sequence ID" value="NZ_JAQOUE010000002.1"/>
</dbReference>
<dbReference type="EMBL" id="JAQOUE010000002">
    <property type="protein sequence ID" value="MDT7043750.1"/>
    <property type="molecule type" value="Genomic_DNA"/>
</dbReference>
<name>A0ABU3KB77_9BACT</name>
<keyword evidence="1" id="KW-1133">Transmembrane helix</keyword>